<evidence type="ECO:0000313" key="2">
    <source>
        <dbReference type="WBParaSite" id="MhA1_Contig601.frz3.gene5"/>
    </source>
</evidence>
<sequence>MTGKKPNRGEHIIFVHAEFFENGVKHSIRKPIDFSVNAEDEDLKCLFKVFKRESEEEYKSLEQLKKGLNIYVSLGSEDNIISQEKIEPLFDDKSYNFETDEKGNLKEIEISSTNILKKYLIAREKNSKSNKKFNFGDLQQWVLYNEKYFLMNV</sequence>
<keyword evidence="1" id="KW-1185">Reference proteome</keyword>
<reference evidence="2" key="1">
    <citation type="submission" date="2016-11" db="UniProtKB">
        <authorList>
            <consortium name="WormBaseParasite"/>
        </authorList>
    </citation>
    <scope>IDENTIFICATION</scope>
</reference>
<dbReference type="Proteomes" id="UP000095281">
    <property type="component" value="Unplaced"/>
</dbReference>
<organism evidence="1 2">
    <name type="scientific">Meloidogyne hapla</name>
    <name type="common">Root-knot nematode worm</name>
    <dbReference type="NCBI Taxonomy" id="6305"/>
    <lineage>
        <taxon>Eukaryota</taxon>
        <taxon>Metazoa</taxon>
        <taxon>Ecdysozoa</taxon>
        <taxon>Nematoda</taxon>
        <taxon>Chromadorea</taxon>
        <taxon>Rhabditida</taxon>
        <taxon>Tylenchina</taxon>
        <taxon>Tylenchomorpha</taxon>
        <taxon>Tylenchoidea</taxon>
        <taxon>Meloidogynidae</taxon>
        <taxon>Meloidogyninae</taxon>
        <taxon>Meloidogyne</taxon>
    </lineage>
</organism>
<evidence type="ECO:0000313" key="1">
    <source>
        <dbReference type="Proteomes" id="UP000095281"/>
    </source>
</evidence>
<proteinExistence type="predicted"/>
<accession>A0A1I8BUA7</accession>
<name>A0A1I8BUA7_MELHA</name>
<dbReference type="AlphaFoldDB" id="A0A1I8BUA7"/>
<protein>
    <submittedName>
        <fullName evidence="2">Uncharacterized protein</fullName>
    </submittedName>
</protein>
<dbReference type="WBParaSite" id="MhA1_Contig601.frz3.gene5">
    <property type="protein sequence ID" value="MhA1_Contig601.frz3.gene5"/>
    <property type="gene ID" value="MhA1_Contig601.frz3.gene5"/>
</dbReference>